<dbReference type="InterPro" id="IPR020568">
    <property type="entry name" value="Ribosomal_Su5_D2-typ_SF"/>
</dbReference>
<protein>
    <submittedName>
        <fullName evidence="3">ATP-binding protein</fullName>
    </submittedName>
</protein>
<dbReference type="Gene3D" id="3.30.230.10">
    <property type="match status" value="1"/>
</dbReference>
<dbReference type="NCBIfam" id="TIGR00368">
    <property type="entry name" value="YifB family Mg chelatase-like AAA ATPase"/>
    <property type="match status" value="1"/>
</dbReference>
<evidence type="ECO:0000313" key="3">
    <source>
        <dbReference type="EMBL" id="RHZ97539.1"/>
    </source>
</evidence>
<dbReference type="SUPFAM" id="SSF54211">
    <property type="entry name" value="Ribosomal protein S5 domain 2-like"/>
    <property type="match status" value="1"/>
</dbReference>
<accession>A0AAX1UQ23</accession>
<comment type="caution">
    <text evidence="3">The sequence shown here is derived from an EMBL/GenBank/DDBJ whole genome shotgun (WGS) entry which is preliminary data.</text>
</comment>
<dbReference type="GO" id="GO:0005524">
    <property type="term" value="F:ATP binding"/>
    <property type="evidence" value="ECO:0007669"/>
    <property type="project" value="UniProtKB-KW"/>
</dbReference>
<keyword evidence="3" id="KW-0067">ATP-binding</keyword>
<dbReference type="Pfam" id="PF13335">
    <property type="entry name" value="Mg_chelatase_C"/>
    <property type="match status" value="1"/>
</dbReference>
<keyword evidence="3" id="KW-0547">Nucleotide-binding</keyword>
<dbReference type="AlphaFoldDB" id="A0AAX1UQ23"/>
<dbReference type="Pfam" id="PF13541">
    <property type="entry name" value="ChlI"/>
    <property type="match status" value="1"/>
</dbReference>
<dbReference type="InterPro" id="IPR025158">
    <property type="entry name" value="Mg_chelat-rel_C"/>
</dbReference>
<dbReference type="EMBL" id="QWGP01000003">
    <property type="protein sequence ID" value="RHZ97539.1"/>
    <property type="molecule type" value="Genomic_DNA"/>
</dbReference>
<dbReference type="PANTHER" id="PTHR32039:SF7">
    <property type="entry name" value="COMPETENCE PROTEIN COMM"/>
    <property type="match status" value="1"/>
</dbReference>
<organism evidence="3 4">
    <name type="scientific">Cereibacter sphaeroides</name>
    <name type="common">Rhodobacter sphaeroides</name>
    <dbReference type="NCBI Taxonomy" id="1063"/>
    <lineage>
        <taxon>Bacteria</taxon>
        <taxon>Pseudomonadati</taxon>
        <taxon>Pseudomonadota</taxon>
        <taxon>Alphaproteobacteria</taxon>
        <taxon>Rhodobacterales</taxon>
        <taxon>Paracoccaceae</taxon>
        <taxon>Cereibacter</taxon>
    </lineage>
</organism>
<dbReference type="InterPro" id="IPR014721">
    <property type="entry name" value="Ribsml_uS5_D2-typ_fold_subgr"/>
</dbReference>
<dbReference type="InterPro" id="IPR045006">
    <property type="entry name" value="CHLI-like"/>
</dbReference>
<dbReference type="InterPro" id="IPR027417">
    <property type="entry name" value="P-loop_NTPase"/>
</dbReference>
<comment type="similarity">
    <text evidence="1">Belongs to the Mg-chelatase subunits D/I family. ComM subfamily.</text>
</comment>
<dbReference type="CDD" id="cd00009">
    <property type="entry name" value="AAA"/>
    <property type="match status" value="1"/>
</dbReference>
<feature type="domain" description="AAA+ ATPase" evidence="2">
    <location>
        <begin position="209"/>
        <end position="391"/>
    </location>
</feature>
<dbReference type="Proteomes" id="UP000266305">
    <property type="component" value="Unassembled WGS sequence"/>
</dbReference>
<dbReference type="Pfam" id="PF01078">
    <property type="entry name" value="Mg_chelatase"/>
    <property type="match status" value="1"/>
</dbReference>
<dbReference type="InterPro" id="IPR004482">
    <property type="entry name" value="Mg_chelat-rel"/>
</dbReference>
<dbReference type="InterPro" id="IPR000523">
    <property type="entry name" value="Mg_chelatse_chII-like_cat_dom"/>
</dbReference>
<evidence type="ECO:0000256" key="1">
    <source>
        <dbReference type="ARBA" id="ARBA00006354"/>
    </source>
</evidence>
<gene>
    <name evidence="3" type="ORF">D1114_04260</name>
</gene>
<dbReference type="SUPFAM" id="SSF52540">
    <property type="entry name" value="P-loop containing nucleoside triphosphate hydrolases"/>
    <property type="match status" value="1"/>
</dbReference>
<proteinExistence type="inferred from homology"/>
<sequence>MIARAFTVAFEGIDPRSVEVQCAVSPGLPAFAIVGLPDKAVSEARERVRTALASMSIALPSRRITVNLSPADLPKEGSHFDLAIALALLAALEIVPAEEVERILAIGELSLDGRLVPVAGALPAAVAAAEQDRALLCPRGSGAEAAWVGATEVLAAASLDQVVRHFTGQASIPPAEAGEVIDRPAVSVDLASVSGQERARRALEIAAAGRHHLLMIGAPGSGKSLLARCMPGLLPPMTPAEALETSMIHSLAGKLSDGGISRARPFSSPHHTASPASIVGGGRRAGPGEVSLAHNGVLFLDELPEFPPRVLDTLRQPLETGEIMVPRADARHRYPCRFLLIAAANPCRCGHLADASKACSRAPICGEEYLGRISGPLMDRLDLRIEVPPVDWVDGRLPPATEDSATVAARVAAARALQTRRYEGSAGVRVNADAEGPLLEQVAAPDAEGRALLARVAERFGLSARAYHRILRVARTIADLDGAPEVRHPHLAEAVSYRLTATRPRNAPATSG</sequence>
<dbReference type="SMART" id="SM00382">
    <property type="entry name" value="AAA"/>
    <property type="match status" value="1"/>
</dbReference>
<name>A0AAX1UQ23_CERSP</name>
<reference evidence="3 4" key="1">
    <citation type="submission" date="2018-08" db="EMBL/GenBank/DDBJ databases">
        <title>Draft genome sequence of Rhodobacter sphaeroides FY.</title>
        <authorList>
            <person name="Rayyan A."/>
            <person name="Meyer T.E."/>
            <person name="Kyndt J.A."/>
        </authorList>
    </citation>
    <scope>NUCLEOTIDE SEQUENCE [LARGE SCALE GENOMIC DNA]</scope>
    <source>
        <strain evidence="3 4">FY</strain>
    </source>
</reference>
<dbReference type="InterPro" id="IPR003593">
    <property type="entry name" value="AAA+_ATPase"/>
</dbReference>
<evidence type="ECO:0000313" key="4">
    <source>
        <dbReference type="Proteomes" id="UP000266305"/>
    </source>
</evidence>
<dbReference type="RefSeq" id="WP_118999381.1">
    <property type="nucleotide sequence ID" value="NZ_QWGP01000003.1"/>
</dbReference>
<evidence type="ECO:0000259" key="2">
    <source>
        <dbReference type="SMART" id="SM00382"/>
    </source>
</evidence>
<dbReference type="Gene3D" id="3.40.50.300">
    <property type="entry name" value="P-loop containing nucleotide triphosphate hydrolases"/>
    <property type="match status" value="1"/>
</dbReference>
<dbReference type="PANTHER" id="PTHR32039">
    <property type="entry name" value="MAGNESIUM-CHELATASE SUBUNIT CHLI"/>
    <property type="match status" value="1"/>
</dbReference>